<accession>A0A1B6IXT6</accession>
<feature type="region of interest" description="Disordered" evidence="2">
    <location>
        <begin position="1"/>
        <end position="35"/>
    </location>
</feature>
<evidence type="ECO:0000313" key="4">
    <source>
        <dbReference type="EMBL" id="JAS91712.1"/>
    </source>
</evidence>
<dbReference type="AlphaFoldDB" id="A0A1B6IXT6"/>
<dbReference type="InterPro" id="IPR014720">
    <property type="entry name" value="dsRBD_dom"/>
</dbReference>
<evidence type="ECO:0000256" key="1">
    <source>
        <dbReference type="PROSITE-ProRule" id="PRU00266"/>
    </source>
</evidence>
<dbReference type="EMBL" id="GECU01015994">
    <property type="protein sequence ID" value="JAS91712.1"/>
    <property type="molecule type" value="Transcribed_RNA"/>
</dbReference>
<name>A0A1B6IXT6_9HEMI</name>
<feature type="domain" description="DRBM" evidence="3">
    <location>
        <begin position="200"/>
        <end position="267"/>
    </location>
</feature>
<gene>
    <name evidence="4" type="ORF">g.9296</name>
</gene>
<dbReference type="PROSITE" id="PS50137">
    <property type="entry name" value="DS_RBD"/>
    <property type="match status" value="1"/>
</dbReference>
<feature type="compositionally biased region" description="Basic and acidic residues" evidence="2">
    <location>
        <begin position="12"/>
        <end position="35"/>
    </location>
</feature>
<evidence type="ECO:0000256" key="2">
    <source>
        <dbReference type="SAM" id="MobiDB-lite"/>
    </source>
</evidence>
<dbReference type="GO" id="GO:0010468">
    <property type="term" value="P:regulation of gene expression"/>
    <property type="evidence" value="ECO:0007669"/>
    <property type="project" value="UniProtKB-ARBA"/>
</dbReference>
<sequence length="333" mass="38898">MLMNCESSGNNKSEHDKRTDSKGLEHNYDPTCESRKNSLETEQVLVDSIPNLMEINNTDFLKIDETVEQIVHQLLENKQIIETKANGTFCMEDKTSLFLENVENCHNEDFFNINKLMLSNKKIKKGETDKFTSESLIKMQSLDTTDDKKDVPNASETGTNTCVPVVKKAPMDDVEGPFYLNRKLVDVELYQYRLDVKKWNPTQMLYEICSINHWNKPDFCLVDFVSNQGFLFCVRINGIAFYSIKRGMTKKLAKHYASTKFLRFIGFKFDFDNSLNPEHNMNCNRVDTTGWIGPRVTREDGARHTCSLRRQLNRYQPYCYCKRNGWAEQFYRR</sequence>
<feature type="compositionally biased region" description="Polar residues" evidence="2">
    <location>
        <begin position="1"/>
        <end position="11"/>
    </location>
</feature>
<keyword evidence="1" id="KW-0694">RNA-binding</keyword>
<protein>
    <recommendedName>
        <fullName evidence="3">DRBM domain-containing protein</fullName>
    </recommendedName>
</protein>
<dbReference type="SUPFAM" id="SSF54768">
    <property type="entry name" value="dsRNA-binding domain-like"/>
    <property type="match status" value="1"/>
</dbReference>
<dbReference type="Gene3D" id="3.30.160.20">
    <property type="match status" value="1"/>
</dbReference>
<dbReference type="GO" id="GO:0003723">
    <property type="term" value="F:RNA binding"/>
    <property type="evidence" value="ECO:0007669"/>
    <property type="project" value="UniProtKB-UniRule"/>
</dbReference>
<proteinExistence type="predicted"/>
<organism evidence="4">
    <name type="scientific">Homalodisca liturata</name>
    <dbReference type="NCBI Taxonomy" id="320908"/>
    <lineage>
        <taxon>Eukaryota</taxon>
        <taxon>Metazoa</taxon>
        <taxon>Ecdysozoa</taxon>
        <taxon>Arthropoda</taxon>
        <taxon>Hexapoda</taxon>
        <taxon>Insecta</taxon>
        <taxon>Pterygota</taxon>
        <taxon>Neoptera</taxon>
        <taxon>Paraneoptera</taxon>
        <taxon>Hemiptera</taxon>
        <taxon>Auchenorrhyncha</taxon>
        <taxon>Membracoidea</taxon>
        <taxon>Cicadellidae</taxon>
        <taxon>Cicadellinae</taxon>
        <taxon>Proconiini</taxon>
        <taxon>Homalodisca</taxon>
    </lineage>
</organism>
<evidence type="ECO:0000259" key="3">
    <source>
        <dbReference type="PROSITE" id="PS50137"/>
    </source>
</evidence>
<dbReference type="SMART" id="SM00358">
    <property type="entry name" value="DSRM"/>
    <property type="match status" value="1"/>
</dbReference>
<reference evidence="4" key="1">
    <citation type="submission" date="2015-11" db="EMBL/GenBank/DDBJ databases">
        <title>De novo transcriptome assembly of four potential Pierce s Disease insect vectors from Arizona vineyards.</title>
        <authorList>
            <person name="Tassone E.E."/>
        </authorList>
    </citation>
    <scope>NUCLEOTIDE SEQUENCE</scope>
</reference>